<dbReference type="RefSeq" id="WP_328986186.1">
    <property type="nucleotide sequence ID" value="NZ_CP121472.1"/>
</dbReference>
<dbReference type="PROSITE" id="PS50914">
    <property type="entry name" value="BON"/>
    <property type="match status" value="1"/>
</dbReference>
<dbReference type="SUPFAM" id="SSF54106">
    <property type="entry name" value="LysM domain"/>
    <property type="match status" value="1"/>
</dbReference>
<dbReference type="PROSITE" id="PS51782">
    <property type="entry name" value="LYSM"/>
    <property type="match status" value="1"/>
</dbReference>
<feature type="domain" description="LysM" evidence="2">
    <location>
        <begin position="91"/>
        <end position="140"/>
    </location>
</feature>
<dbReference type="Gene3D" id="3.10.350.10">
    <property type="entry name" value="LysM domain"/>
    <property type="match status" value="1"/>
</dbReference>
<dbReference type="Pfam" id="PF04972">
    <property type="entry name" value="BON"/>
    <property type="match status" value="1"/>
</dbReference>
<dbReference type="SMART" id="SM00257">
    <property type="entry name" value="LysM"/>
    <property type="match status" value="1"/>
</dbReference>
<protein>
    <submittedName>
        <fullName evidence="3">LysM domain/BON superfamily protein</fullName>
    </submittedName>
</protein>
<dbReference type="InterPro" id="IPR007055">
    <property type="entry name" value="BON_dom"/>
</dbReference>
<accession>A0ABZ0S628</accession>
<dbReference type="PANTHER" id="PTHR34700:SF8">
    <property type="entry name" value="POTASSIUM BINDING PROTEIN KBP"/>
    <property type="match status" value="1"/>
</dbReference>
<proteinExistence type="predicted"/>
<dbReference type="InterPro" id="IPR036779">
    <property type="entry name" value="LysM_dom_sf"/>
</dbReference>
<evidence type="ECO:0000313" key="3">
    <source>
        <dbReference type="EMBL" id="WPL15626.1"/>
    </source>
</evidence>
<dbReference type="NCBIfam" id="NF008399">
    <property type="entry name" value="PRK11198.1"/>
    <property type="match status" value="1"/>
</dbReference>
<organism evidence="3 4">
    <name type="scientific">Thiorhodovibrio winogradskyi</name>
    <dbReference type="NCBI Taxonomy" id="77007"/>
    <lineage>
        <taxon>Bacteria</taxon>
        <taxon>Pseudomonadati</taxon>
        <taxon>Pseudomonadota</taxon>
        <taxon>Gammaproteobacteria</taxon>
        <taxon>Chromatiales</taxon>
        <taxon>Chromatiaceae</taxon>
        <taxon>Thiorhodovibrio</taxon>
    </lineage>
</organism>
<feature type="domain" description="BON" evidence="1">
    <location>
        <begin position="17"/>
        <end position="85"/>
    </location>
</feature>
<dbReference type="Pfam" id="PF01476">
    <property type="entry name" value="LysM"/>
    <property type="match status" value="1"/>
</dbReference>
<evidence type="ECO:0000313" key="4">
    <source>
        <dbReference type="Proteomes" id="UP001432180"/>
    </source>
</evidence>
<evidence type="ECO:0000259" key="1">
    <source>
        <dbReference type="PROSITE" id="PS50914"/>
    </source>
</evidence>
<dbReference type="PANTHER" id="PTHR34700">
    <property type="entry name" value="POTASSIUM BINDING PROTEIN KBP"/>
    <property type="match status" value="1"/>
</dbReference>
<dbReference type="CDD" id="cd00118">
    <property type="entry name" value="LysM"/>
    <property type="match status" value="1"/>
</dbReference>
<keyword evidence="4" id="KW-1185">Reference proteome</keyword>
<dbReference type="InterPro" id="IPR052196">
    <property type="entry name" value="Bact_Kbp"/>
</dbReference>
<gene>
    <name evidence="3" type="ORF">Thiowin_00532</name>
</gene>
<sequence length="145" mass="15720">MDLFGFAKDVGRRVFGKESEADEKIRAMLEADNPGIQDLDVKVENGRVAISGTATDAVAMEKAVLMAGNVQGIEAVDASAVTAPAPVEEVEYYLIKSGDTLSKIAKTFYGDANAYPRIFEANREVIKDPDLIFVGQKIRIPRQVA</sequence>
<name>A0ABZ0S628_9GAMM</name>
<dbReference type="Proteomes" id="UP001432180">
    <property type="component" value="Chromosome"/>
</dbReference>
<dbReference type="InterPro" id="IPR018392">
    <property type="entry name" value="LysM"/>
</dbReference>
<evidence type="ECO:0000259" key="2">
    <source>
        <dbReference type="PROSITE" id="PS51782"/>
    </source>
</evidence>
<reference evidence="3 4" key="1">
    <citation type="journal article" date="2023" name="Microorganisms">
        <title>Thiorhodovibrio frisius and Trv. litoralis spp. nov., Two Novel Members from a Clade of Fastidious Purple Sulfur Bacteria That Exhibit Unique Red-Shifted Light-Harvesting Capabilities.</title>
        <authorList>
            <person name="Methner A."/>
            <person name="Kuzyk S.B."/>
            <person name="Petersen J."/>
            <person name="Bauer S."/>
            <person name="Brinkmann H."/>
            <person name="Sichau K."/>
            <person name="Wanner G."/>
            <person name="Wolf J."/>
            <person name="Neumann-Schaal M."/>
            <person name="Henke P."/>
            <person name="Tank M."/>
            <person name="Sproer C."/>
            <person name="Bunk B."/>
            <person name="Overmann J."/>
        </authorList>
    </citation>
    <scope>NUCLEOTIDE SEQUENCE [LARGE SCALE GENOMIC DNA]</scope>
    <source>
        <strain evidence="3 4">DSM 6702</strain>
    </source>
</reference>
<dbReference type="EMBL" id="CP121472">
    <property type="protein sequence ID" value="WPL15626.1"/>
    <property type="molecule type" value="Genomic_DNA"/>
</dbReference>